<dbReference type="EMBL" id="BQNB010020234">
    <property type="protein sequence ID" value="GJT93767.1"/>
    <property type="molecule type" value="Genomic_DNA"/>
</dbReference>
<reference evidence="2" key="1">
    <citation type="journal article" date="2022" name="Int. J. Mol. Sci.">
        <title>Draft Genome of Tanacetum Coccineum: Genomic Comparison of Closely Related Tanacetum-Family Plants.</title>
        <authorList>
            <person name="Yamashiro T."/>
            <person name="Shiraishi A."/>
            <person name="Nakayama K."/>
            <person name="Satake H."/>
        </authorList>
    </citation>
    <scope>NUCLEOTIDE SEQUENCE</scope>
</reference>
<dbReference type="Proteomes" id="UP001151760">
    <property type="component" value="Unassembled WGS sequence"/>
</dbReference>
<organism evidence="2 3">
    <name type="scientific">Tanacetum coccineum</name>
    <dbReference type="NCBI Taxonomy" id="301880"/>
    <lineage>
        <taxon>Eukaryota</taxon>
        <taxon>Viridiplantae</taxon>
        <taxon>Streptophyta</taxon>
        <taxon>Embryophyta</taxon>
        <taxon>Tracheophyta</taxon>
        <taxon>Spermatophyta</taxon>
        <taxon>Magnoliopsida</taxon>
        <taxon>eudicotyledons</taxon>
        <taxon>Gunneridae</taxon>
        <taxon>Pentapetalae</taxon>
        <taxon>asterids</taxon>
        <taxon>campanulids</taxon>
        <taxon>Asterales</taxon>
        <taxon>Asteraceae</taxon>
        <taxon>Asteroideae</taxon>
        <taxon>Anthemideae</taxon>
        <taxon>Anthemidinae</taxon>
        <taxon>Tanacetum</taxon>
    </lineage>
</organism>
<evidence type="ECO:0000256" key="1">
    <source>
        <dbReference type="SAM" id="MobiDB-lite"/>
    </source>
</evidence>
<name>A0ABQ5I102_9ASTR</name>
<evidence type="ECO:0000313" key="2">
    <source>
        <dbReference type="EMBL" id="GJT93767.1"/>
    </source>
</evidence>
<sequence length="93" mass="10164">MNYCSQWLPGTVSTDFEKDASYFGNNAPRSVADAPIQDKDRVQYENDATEKSPEDSSLEDNVNTATPEDLVGPSHASEDTQVEDQGIELGNIP</sequence>
<evidence type="ECO:0000313" key="3">
    <source>
        <dbReference type="Proteomes" id="UP001151760"/>
    </source>
</evidence>
<protein>
    <submittedName>
        <fullName evidence="2">Uncharacterized protein</fullName>
    </submittedName>
</protein>
<gene>
    <name evidence="2" type="ORF">Tco_1082612</name>
</gene>
<proteinExistence type="predicted"/>
<accession>A0ABQ5I102</accession>
<feature type="region of interest" description="Disordered" evidence="1">
    <location>
        <begin position="23"/>
        <end position="93"/>
    </location>
</feature>
<feature type="compositionally biased region" description="Basic and acidic residues" evidence="1">
    <location>
        <begin position="36"/>
        <end position="54"/>
    </location>
</feature>
<comment type="caution">
    <text evidence="2">The sequence shown here is derived from an EMBL/GenBank/DDBJ whole genome shotgun (WGS) entry which is preliminary data.</text>
</comment>
<keyword evidence="3" id="KW-1185">Reference proteome</keyword>
<reference evidence="2" key="2">
    <citation type="submission" date="2022-01" db="EMBL/GenBank/DDBJ databases">
        <authorList>
            <person name="Yamashiro T."/>
            <person name="Shiraishi A."/>
            <person name="Satake H."/>
            <person name="Nakayama K."/>
        </authorList>
    </citation>
    <scope>NUCLEOTIDE SEQUENCE</scope>
</reference>